<protein>
    <submittedName>
        <fullName evidence="1">Uncharacterized protein</fullName>
    </submittedName>
</protein>
<organism evidence="1">
    <name type="scientific">uncultured Microcoleus sp</name>
    <dbReference type="NCBI Taxonomy" id="259945"/>
    <lineage>
        <taxon>Bacteria</taxon>
        <taxon>Bacillati</taxon>
        <taxon>Cyanobacteriota</taxon>
        <taxon>Cyanophyceae</taxon>
        <taxon>Oscillatoriophycideae</taxon>
        <taxon>Oscillatoriales</taxon>
        <taxon>Microcoleaceae</taxon>
        <taxon>Microcoleus</taxon>
        <taxon>environmental samples</taxon>
    </lineage>
</organism>
<name>A0A6J4PRP2_9CYAN</name>
<sequence>MEQASCLFLRMVQNVSSNRLPNLNKYSVFFERTLAMRHGFPPLTD</sequence>
<gene>
    <name evidence="1" type="ORF">AVDCRST_MAG84-7246</name>
</gene>
<proteinExistence type="predicted"/>
<dbReference type="EMBL" id="CADCTZ010001825">
    <property type="protein sequence ID" value="CAA9422163.1"/>
    <property type="molecule type" value="Genomic_DNA"/>
</dbReference>
<reference evidence="1" key="1">
    <citation type="submission" date="2020-02" db="EMBL/GenBank/DDBJ databases">
        <authorList>
            <person name="Meier V. D."/>
        </authorList>
    </citation>
    <scope>NUCLEOTIDE SEQUENCE</scope>
    <source>
        <strain evidence="1">AVDCRST_MAG84</strain>
    </source>
</reference>
<accession>A0A6J4PRP2</accession>
<evidence type="ECO:0000313" key="1">
    <source>
        <dbReference type="EMBL" id="CAA9422163.1"/>
    </source>
</evidence>
<dbReference type="AlphaFoldDB" id="A0A6J4PRP2"/>